<dbReference type="RefSeq" id="WP_086033176.1">
    <property type="nucleotide sequence ID" value="NZ_MDSU01000004.1"/>
</dbReference>
<sequence>MKLLTLILALTLLAGCSYKEKVSVIPTLRPAVEIKTQNKPSNFLIAGFYPYWEQSKFPPQIAINNSINVLYHAFVWPDRNGNLVVPKSFNNKEIVDIATSKNIKVILSVGGGGNSGYLSSVLNNPQLFQNFADQLINFIKKNQYNGVDIDWEFPKNSTDALNLNKFVQILKQNLGNDYIICVDLPYANYSGRYFDIDFLKYFVSYFVVMSYDYSGAWSHISGYNAPLKPGFCNTHDIQKSIEYWLARGIDSKKILLGIPFYGRAFNADEPCQEFNQSFATTYRNILSLLKNEDYQYFWDFMTKTPYLVNKKNKIYYSFDDSSSINDKIRYAFEMNLGGIAIWEITQDIVDNHHLLLPDLVQTIKNNQLLN</sequence>
<evidence type="ECO:0000256" key="2">
    <source>
        <dbReference type="ARBA" id="ARBA00012729"/>
    </source>
</evidence>
<dbReference type="EMBL" id="MDSU01000010">
    <property type="protein sequence ID" value="OSS42740.1"/>
    <property type="molecule type" value="Genomic_DNA"/>
</dbReference>
<evidence type="ECO:0000256" key="5">
    <source>
        <dbReference type="ARBA" id="ARBA00023295"/>
    </source>
</evidence>
<accession>A0A1X4XYY5</accession>
<dbReference type="PANTHER" id="PTHR11177:SF317">
    <property type="entry name" value="CHITINASE 12-RELATED"/>
    <property type="match status" value="1"/>
</dbReference>
<evidence type="ECO:0000313" key="11">
    <source>
        <dbReference type="Proteomes" id="UP000194141"/>
    </source>
</evidence>
<gene>
    <name evidence="10" type="ORF">DESAMIL20_360</name>
    <name evidence="9" type="ORF">DESAMIL20_436</name>
</gene>
<dbReference type="GO" id="GO:0006032">
    <property type="term" value="P:chitin catabolic process"/>
    <property type="evidence" value="ECO:0007669"/>
    <property type="project" value="UniProtKB-KW"/>
</dbReference>
<keyword evidence="11" id="KW-1185">Reference proteome</keyword>
<dbReference type="PROSITE" id="PS51257">
    <property type="entry name" value="PROKAR_LIPOPROTEIN"/>
    <property type="match status" value="1"/>
</dbReference>
<keyword evidence="4" id="KW-0624">Polysaccharide degradation</keyword>
<dbReference type="PROSITE" id="PS01095">
    <property type="entry name" value="GH18_1"/>
    <property type="match status" value="1"/>
</dbReference>
<dbReference type="InterPro" id="IPR017853">
    <property type="entry name" value="GH"/>
</dbReference>
<dbReference type="GO" id="GO:0008061">
    <property type="term" value="F:chitin binding"/>
    <property type="evidence" value="ECO:0007669"/>
    <property type="project" value="InterPro"/>
</dbReference>
<evidence type="ECO:0000256" key="3">
    <source>
        <dbReference type="ARBA" id="ARBA00022801"/>
    </source>
</evidence>
<dbReference type="SMART" id="SM00636">
    <property type="entry name" value="Glyco_18"/>
    <property type="match status" value="1"/>
</dbReference>
<dbReference type="Gene3D" id="3.10.50.10">
    <property type="match status" value="1"/>
</dbReference>
<organism evidence="9 11">
    <name type="scientific">Desulfurella amilsii</name>
    <dbReference type="NCBI Taxonomy" id="1562698"/>
    <lineage>
        <taxon>Bacteria</taxon>
        <taxon>Pseudomonadati</taxon>
        <taxon>Campylobacterota</taxon>
        <taxon>Desulfurellia</taxon>
        <taxon>Desulfurellales</taxon>
        <taxon>Desulfurellaceae</taxon>
        <taxon>Desulfurella</taxon>
    </lineage>
</organism>
<dbReference type="EC" id="3.2.1.14" evidence="2"/>
<keyword evidence="3 6" id="KW-0378">Hydrolase</keyword>
<evidence type="ECO:0000256" key="6">
    <source>
        <dbReference type="RuleBase" id="RU000489"/>
    </source>
</evidence>
<dbReference type="InterPro" id="IPR029070">
    <property type="entry name" value="Chitinase_insertion_sf"/>
</dbReference>
<dbReference type="SUPFAM" id="SSF51445">
    <property type="entry name" value="(Trans)glycosidases"/>
    <property type="match status" value="1"/>
</dbReference>
<comment type="catalytic activity">
    <reaction evidence="1">
        <text>Random endo-hydrolysis of N-acetyl-beta-D-glucosaminide (1-&gt;4)-beta-linkages in chitin and chitodextrins.</text>
        <dbReference type="EC" id="3.2.1.14"/>
    </reaction>
</comment>
<dbReference type="Proteomes" id="UP000194141">
    <property type="component" value="Unassembled WGS sequence"/>
</dbReference>
<evidence type="ECO:0000256" key="4">
    <source>
        <dbReference type="ARBA" id="ARBA00023024"/>
    </source>
</evidence>
<dbReference type="InterPro" id="IPR001223">
    <property type="entry name" value="Glyco_hydro18_cat"/>
</dbReference>
<keyword evidence="5 6" id="KW-0326">Glycosidase</keyword>
<reference evidence="9 11" key="1">
    <citation type="journal article" date="2017" name="Front. Microbiol.">
        <title>Genome Sequence of Desulfurella amilsii Strain TR1 and Comparative Genomics of Desulfurellaceae Family.</title>
        <authorList>
            <person name="Florentino A.P."/>
            <person name="Stams A.J."/>
            <person name="Sanchez-Andrea I."/>
        </authorList>
    </citation>
    <scope>NUCLEOTIDE SEQUENCE [LARGE SCALE GENOMIC DNA]</scope>
    <source>
        <strain evidence="9 11">TR1</strain>
    </source>
</reference>
<dbReference type="GO" id="GO:0005576">
    <property type="term" value="C:extracellular region"/>
    <property type="evidence" value="ECO:0007669"/>
    <property type="project" value="TreeGrafter"/>
</dbReference>
<evidence type="ECO:0000256" key="1">
    <source>
        <dbReference type="ARBA" id="ARBA00000822"/>
    </source>
</evidence>
<feature type="domain" description="GH18" evidence="8">
    <location>
        <begin position="43"/>
        <end position="370"/>
    </location>
</feature>
<name>A0A1X4XYY5_9BACT</name>
<keyword evidence="4" id="KW-0119">Carbohydrate metabolism</keyword>
<keyword evidence="4" id="KW-0146">Chitin degradation</keyword>
<dbReference type="InterPro" id="IPR001579">
    <property type="entry name" value="Glyco_hydro_18_chit_AS"/>
</dbReference>
<proteinExistence type="inferred from homology"/>
<dbReference type="OrthoDB" id="9775889at2"/>
<dbReference type="InterPro" id="IPR011583">
    <property type="entry name" value="Chitinase_II/V-like_cat"/>
</dbReference>
<evidence type="ECO:0000313" key="10">
    <source>
        <dbReference type="EMBL" id="OSS42816.1"/>
    </source>
</evidence>
<dbReference type="GO" id="GO:0005975">
    <property type="term" value="P:carbohydrate metabolic process"/>
    <property type="evidence" value="ECO:0007669"/>
    <property type="project" value="InterPro"/>
</dbReference>
<comment type="similarity">
    <text evidence="7">Belongs to the glycosyl hydrolase 18 family.</text>
</comment>
<dbReference type="GO" id="GO:0008843">
    <property type="term" value="F:endochitinase activity"/>
    <property type="evidence" value="ECO:0007669"/>
    <property type="project" value="UniProtKB-EC"/>
</dbReference>
<dbReference type="AlphaFoldDB" id="A0A1X4XYY5"/>
<dbReference type="InterPro" id="IPR050314">
    <property type="entry name" value="Glycosyl_Hydrlase_18"/>
</dbReference>
<protein>
    <recommendedName>
        <fullName evidence="2">chitinase</fullName>
        <ecNumber evidence="2">3.2.1.14</ecNumber>
    </recommendedName>
</protein>
<dbReference type="Gene3D" id="3.20.20.80">
    <property type="entry name" value="Glycosidases"/>
    <property type="match status" value="1"/>
</dbReference>
<dbReference type="EMBL" id="MDSU01000004">
    <property type="protein sequence ID" value="OSS42816.1"/>
    <property type="molecule type" value="Genomic_DNA"/>
</dbReference>
<evidence type="ECO:0000256" key="7">
    <source>
        <dbReference type="RuleBase" id="RU004453"/>
    </source>
</evidence>
<comment type="caution">
    <text evidence="9">The sequence shown here is derived from an EMBL/GenBank/DDBJ whole genome shotgun (WGS) entry which is preliminary data.</text>
</comment>
<evidence type="ECO:0000259" key="8">
    <source>
        <dbReference type="PROSITE" id="PS51910"/>
    </source>
</evidence>
<dbReference type="STRING" id="1562698.DESAMIL20_360"/>
<evidence type="ECO:0000313" key="9">
    <source>
        <dbReference type="EMBL" id="OSS42740.1"/>
    </source>
</evidence>
<dbReference type="Pfam" id="PF00704">
    <property type="entry name" value="Glyco_hydro_18"/>
    <property type="match status" value="1"/>
</dbReference>
<dbReference type="PANTHER" id="PTHR11177">
    <property type="entry name" value="CHITINASE"/>
    <property type="match status" value="1"/>
</dbReference>
<dbReference type="PROSITE" id="PS51910">
    <property type="entry name" value="GH18_2"/>
    <property type="match status" value="1"/>
</dbReference>